<sequence length="118" mass="12990">MSDYEILDPAQNVPKPDDEAGPPSTPMLSSVNQSLVAAGPAIGGSKRENENSMQKGKAILGKKDAEIQLKHQKRKGKSGGKMIKRHNNDIKLSEKEYGQTNGDYQFEEIYGNFLGKRN</sequence>
<reference evidence="2 3" key="1">
    <citation type="submission" date="2012-04" db="EMBL/GenBank/DDBJ databases">
        <title>The Genome Sequence of Loa loa.</title>
        <authorList>
            <consortium name="The Broad Institute Genome Sequencing Platform"/>
            <consortium name="Broad Institute Genome Sequencing Center for Infectious Disease"/>
            <person name="Nutman T.B."/>
            <person name="Fink D.L."/>
            <person name="Russ C."/>
            <person name="Young S."/>
            <person name="Zeng Q."/>
            <person name="Gargeya S."/>
            <person name="Alvarado L."/>
            <person name="Berlin A."/>
            <person name="Chapman S.B."/>
            <person name="Chen Z."/>
            <person name="Freedman E."/>
            <person name="Gellesch M."/>
            <person name="Goldberg J."/>
            <person name="Griggs A."/>
            <person name="Gujja S."/>
            <person name="Heilman E.R."/>
            <person name="Heiman D."/>
            <person name="Howarth C."/>
            <person name="Mehta T."/>
            <person name="Neiman D."/>
            <person name="Pearson M."/>
            <person name="Roberts A."/>
            <person name="Saif S."/>
            <person name="Shea T."/>
            <person name="Shenoy N."/>
            <person name="Sisk P."/>
            <person name="Stolte C."/>
            <person name="Sykes S."/>
            <person name="White J."/>
            <person name="Yandava C."/>
            <person name="Haas B."/>
            <person name="Henn M.R."/>
            <person name="Nusbaum C."/>
            <person name="Birren B."/>
        </authorList>
    </citation>
    <scope>NUCLEOTIDE SEQUENCE [LARGE SCALE GENOMIC DNA]</scope>
</reference>
<organism evidence="3 4">
    <name type="scientific">Loa loa</name>
    <name type="common">Eye worm</name>
    <name type="synonym">Filaria loa</name>
    <dbReference type="NCBI Taxonomy" id="7209"/>
    <lineage>
        <taxon>Eukaryota</taxon>
        <taxon>Metazoa</taxon>
        <taxon>Ecdysozoa</taxon>
        <taxon>Nematoda</taxon>
        <taxon>Chromadorea</taxon>
        <taxon>Rhabditida</taxon>
        <taxon>Spirurina</taxon>
        <taxon>Spiruromorpha</taxon>
        <taxon>Filarioidea</taxon>
        <taxon>Onchocercidae</taxon>
        <taxon>Loa</taxon>
    </lineage>
</organism>
<dbReference type="Proteomes" id="UP000095285">
    <property type="component" value="Unassembled WGS sequence"/>
</dbReference>
<accession>A0A1S0TK98</accession>
<dbReference type="EMBL" id="JH712211">
    <property type="protein sequence ID" value="EFO15245.1"/>
    <property type="molecule type" value="Genomic_DNA"/>
</dbReference>
<evidence type="ECO:0000313" key="4">
    <source>
        <dbReference type="WBParaSite" id="EN70_8919"/>
    </source>
</evidence>
<dbReference type="OMA" id="MIKRHNN"/>
<dbReference type="OrthoDB" id="5875015at2759"/>
<dbReference type="CTD" id="9950738"/>
<protein>
    <submittedName>
        <fullName evidence="2 4">Uncharacterized protein</fullName>
    </submittedName>
</protein>
<evidence type="ECO:0000313" key="3">
    <source>
        <dbReference type="Proteomes" id="UP000095285"/>
    </source>
</evidence>
<accession>A0A1I7W2F4</accession>
<name>A0A1I7W2F4_LOALO</name>
<dbReference type="AlphaFoldDB" id="A0A1I7W2F4"/>
<dbReference type="WBParaSite" id="EN70_8919">
    <property type="protein sequence ID" value="EN70_8919"/>
    <property type="gene ID" value="EN70_8919"/>
</dbReference>
<feature type="region of interest" description="Disordered" evidence="1">
    <location>
        <begin position="1"/>
        <end position="96"/>
    </location>
</feature>
<feature type="compositionally biased region" description="Polar residues" evidence="1">
    <location>
        <begin position="26"/>
        <end position="35"/>
    </location>
</feature>
<keyword evidence="3" id="KW-1185">Reference proteome</keyword>
<dbReference type="RefSeq" id="XP_003148824.1">
    <property type="nucleotide sequence ID" value="XM_003148776.1"/>
</dbReference>
<feature type="compositionally biased region" description="Basic and acidic residues" evidence="1">
    <location>
        <begin position="86"/>
        <end position="96"/>
    </location>
</feature>
<dbReference type="KEGG" id="loa:LOAG_13267"/>
<proteinExistence type="predicted"/>
<dbReference type="InParanoid" id="A0A1I7W2F4"/>
<dbReference type="GeneID" id="9950738"/>
<gene>
    <name evidence="2 4" type="ORF">LOAG_13267</name>
</gene>
<evidence type="ECO:0000256" key="1">
    <source>
        <dbReference type="SAM" id="MobiDB-lite"/>
    </source>
</evidence>
<reference evidence="4" key="2">
    <citation type="submission" date="2016-11" db="UniProtKB">
        <authorList>
            <consortium name="WormBaseParasite"/>
        </authorList>
    </citation>
    <scope>IDENTIFICATION</scope>
</reference>
<feature type="compositionally biased region" description="Basic residues" evidence="1">
    <location>
        <begin position="70"/>
        <end position="85"/>
    </location>
</feature>
<evidence type="ECO:0000313" key="2">
    <source>
        <dbReference type="EMBL" id="EFO15245.1"/>
    </source>
</evidence>